<evidence type="ECO:0000313" key="2">
    <source>
        <dbReference type="Proteomes" id="UP000191055"/>
    </source>
</evidence>
<organism evidence="1 2">
    <name type="scientific">Alkalitalea saponilacus</name>
    <dbReference type="NCBI Taxonomy" id="889453"/>
    <lineage>
        <taxon>Bacteria</taxon>
        <taxon>Pseudomonadati</taxon>
        <taxon>Bacteroidota</taxon>
        <taxon>Bacteroidia</taxon>
        <taxon>Marinilabiliales</taxon>
        <taxon>Marinilabiliaceae</taxon>
        <taxon>Alkalitalea</taxon>
    </lineage>
</organism>
<evidence type="ECO:0008006" key="3">
    <source>
        <dbReference type="Google" id="ProtNLM"/>
    </source>
</evidence>
<gene>
    <name evidence="1" type="ORF">SAMN03080601_03303</name>
</gene>
<dbReference type="RefSeq" id="WP_079558962.1">
    <property type="nucleotide sequence ID" value="NZ_CP021904.1"/>
</dbReference>
<accession>A0A1T5HTL8</accession>
<sequence>MDLFLGPVKLTAINKSNHLVFKLLPSSGYTRPIIESSAHYKCDYHTTNNLPLLNSYKKKLTGESTDKEMMPYNWHILYGNGEIVINVDYLKTNKSIEELVAFVNNDKKKIDIWIKPTTQAAIIIDPLFQPLGSLLMVYLAYYTGGFLIHASGVTLNHQSYLFTAVSGTGKSTMAGLWKKVDADVINDDRLWLHKVNGIWHMFNTPMVFYAQTPKKSKINGIFLLKQSKTNELYQITGLNAAMRVMANCIQHFFNQEMTQEHLDRVLDFTSNTSIYDCGFKPDGEIVKMIRELRETT</sequence>
<dbReference type="Proteomes" id="UP000191055">
    <property type="component" value="Unassembled WGS sequence"/>
</dbReference>
<keyword evidence="2" id="KW-1185">Reference proteome</keyword>
<dbReference type="EMBL" id="FUYV01000026">
    <property type="protein sequence ID" value="SKC24013.1"/>
    <property type="molecule type" value="Genomic_DNA"/>
</dbReference>
<dbReference type="SUPFAM" id="SSF53795">
    <property type="entry name" value="PEP carboxykinase-like"/>
    <property type="match status" value="1"/>
</dbReference>
<proteinExistence type="predicted"/>
<dbReference type="AlphaFoldDB" id="A0A1T5HTL8"/>
<protein>
    <recommendedName>
        <fullName evidence="3">SynChlorMet cassette protein ScmC</fullName>
    </recommendedName>
</protein>
<dbReference type="OrthoDB" id="384098at2"/>
<dbReference type="STRING" id="889453.SAMN03080601_03303"/>
<reference evidence="1 2" key="1">
    <citation type="submission" date="2017-02" db="EMBL/GenBank/DDBJ databases">
        <authorList>
            <person name="Peterson S.W."/>
        </authorList>
    </citation>
    <scope>NUCLEOTIDE SEQUENCE [LARGE SCALE GENOMIC DNA]</scope>
    <source>
        <strain evidence="1 2">DSM 24412</strain>
    </source>
</reference>
<evidence type="ECO:0000313" key="1">
    <source>
        <dbReference type="EMBL" id="SKC24013.1"/>
    </source>
</evidence>
<name>A0A1T5HTL8_9BACT</name>
<dbReference type="KEGG" id="asx:CDL62_12745"/>